<keyword evidence="8" id="KW-1185">Reference proteome</keyword>
<proteinExistence type="inferred from homology"/>
<sequence length="376" mass="40511">MVNRRQFISALGSVSLIGTAAATGSGLSAEDVPKEVPSGPIYLNQNENPLGMSPHAKKAANAALAYGHRYPDAMVRSLAAKIAHTEGLSNDSVIIGAGSTGLLIAQMFAMSGPNTTVIAPAPTFSRVERQCAVTGATYVPLPVNDRFEVDLEGLERLSAKTTGPVIVYIVTPNNPTGVLVPTNPLFNWIKRAPANVFFLIDEAYHDFVDDPAYQSAVSLVKEGYKNVFVARTFSKLHGMAGMRVGYGFGHADVTGKISAYYAPWNLALPSIAAAMASLDDTDFIARGKKSNSNGKAILTETLDALGLAHIPSQTNFVLHQITGDHQTYKDRMEEAGFLVGRYMNTGPGWNRVSIGTPEEMQAFCRTLKNFRDKDWI</sequence>
<keyword evidence="4" id="KW-0663">Pyridoxal phosphate</keyword>
<reference evidence="7" key="1">
    <citation type="journal article" date="2014" name="Int. J. Syst. Evol. Microbiol.">
        <title>Complete genome sequence of Corynebacterium casei LMG S-19264T (=DSM 44701T), isolated from a smear-ripened cheese.</title>
        <authorList>
            <consortium name="US DOE Joint Genome Institute (JGI-PGF)"/>
            <person name="Walter F."/>
            <person name="Albersmeier A."/>
            <person name="Kalinowski J."/>
            <person name="Ruckert C."/>
        </authorList>
    </citation>
    <scope>NUCLEOTIDE SEQUENCE</scope>
    <source>
        <strain evidence="7">KCTC 42590</strain>
    </source>
</reference>
<dbReference type="Proteomes" id="UP000630923">
    <property type="component" value="Unassembled WGS sequence"/>
</dbReference>
<dbReference type="InterPro" id="IPR015421">
    <property type="entry name" value="PyrdxlP-dep_Trfase_major"/>
</dbReference>
<comment type="caution">
    <text evidence="7">The sequence shown here is derived from an EMBL/GenBank/DDBJ whole genome shotgun (WGS) entry which is preliminary data.</text>
</comment>
<dbReference type="Gene3D" id="3.40.640.10">
    <property type="entry name" value="Type I PLP-dependent aspartate aminotransferase-like (Major domain)"/>
    <property type="match status" value="1"/>
</dbReference>
<evidence type="ECO:0000259" key="6">
    <source>
        <dbReference type="Pfam" id="PF00155"/>
    </source>
</evidence>
<keyword evidence="2 7" id="KW-0032">Aminotransferase</keyword>
<dbReference type="AlphaFoldDB" id="A0A919E5X1"/>
<dbReference type="PANTHER" id="PTHR43643">
    <property type="entry name" value="HISTIDINOL-PHOSPHATE AMINOTRANSFERASE 2"/>
    <property type="match status" value="1"/>
</dbReference>
<organism evidence="7 8">
    <name type="scientific">Kordiimonas sediminis</name>
    <dbReference type="NCBI Taxonomy" id="1735581"/>
    <lineage>
        <taxon>Bacteria</taxon>
        <taxon>Pseudomonadati</taxon>
        <taxon>Pseudomonadota</taxon>
        <taxon>Alphaproteobacteria</taxon>
        <taxon>Kordiimonadales</taxon>
        <taxon>Kordiimonadaceae</taxon>
        <taxon>Kordiimonas</taxon>
    </lineage>
</organism>
<reference evidence="7" key="2">
    <citation type="submission" date="2020-09" db="EMBL/GenBank/DDBJ databases">
        <authorList>
            <person name="Sun Q."/>
            <person name="Kim S."/>
        </authorList>
    </citation>
    <scope>NUCLEOTIDE SEQUENCE</scope>
    <source>
        <strain evidence="7">KCTC 42590</strain>
    </source>
</reference>
<dbReference type="GO" id="GO:0030170">
    <property type="term" value="F:pyridoxal phosphate binding"/>
    <property type="evidence" value="ECO:0007669"/>
    <property type="project" value="InterPro"/>
</dbReference>
<dbReference type="PANTHER" id="PTHR43643:SF3">
    <property type="entry name" value="HISTIDINOL-PHOSPHATE AMINOTRANSFERASE"/>
    <property type="match status" value="1"/>
</dbReference>
<dbReference type="InterPro" id="IPR015422">
    <property type="entry name" value="PyrdxlP-dep_Trfase_small"/>
</dbReference>
<accession>A0A919E5X1</accession>
<comment type="similarity">
    <text evidence="1">Belongs to the class-II pyridoxal-phosphate-dependent aminotransferase family. Histidinol-phosphate aminotransferase subfamily.</text>
</comment>
<evidence type="ECO:0000313" key="7">
    <source>
        <dbReference type="EMBL" id="GHF16106.1"/>
    </source>
</evidence>
<keyword evidence="3" id="KW-0808">Transferase</keyword>
<dbReference type="GO" id="GO:0008483">
    <property type="term" value="F:transaminase activity"/>
    <property type="evidence" value="ECO:0007669"/>
    <property type="project" value="UniProtKB-KW"/>
</dbReference>
<evidence type="ECO:0000256" key="3">
    <source>
        <dbReference type="ARBA" id="ARBA00022679"/>
    </source>
</evidence>
<evidence type="ECO:0000256" key="5">
    <source>
        <dbReference type="ARBA" id="ARBA00029440"/>
    </source>
</evidence>
<name>A0A919E5X1_9PROT</name>
<dbReference type="InterPro" id="IPR015424">
    <property type="entry name" value="PyrdxlP-dep_Trfase"/>
</dbReference>
<dbReference type="SUPFAM" id="SSF53383">
    <property type="entry name" value="PLP-dependent transferases"/>
    <property type="match status" value="1"/>
</dbReference>
<dbReference type="Pfam" id="PF00155">
    <property type="entry name" value="Aminotran_1_2"/>
    <property type="match status" value="1"/>
</dbReference>
<evidence type="ECO:0000256" key="2">
    <source>
        <dbReference type="ARBA" id="ARBA00022576"/>
    </source>
</evidence>
<evidence type="ECO:0000313" key="8">
    <source>
        <dbReference type="Proteomes" id="UP000630923"/>
    </source>
</evidence>
<protein>
    <submittedName>
        <fullName evidence="7">Histidinol-phosphate aminotransferase</fullName>
    </submittedName>
</protein>
<comment type="pathway">
    <text evidence="5">Amino-acid biosynthesis.</text>
</comment>
<dbReference type="CDD" id="cd00609">
    <property type="entry name" value="AAT_like"/>
    <property type="match status" value="1"/>
</dbReference>
<evidence type="ECO:0000256" key="1">
    <source>
        <dbReference type="ARBA" id="ARBA00007970"/>
    </source>
</evidence>
<gene>
    <name evidence="7" type="primary">hisC</name>
    <name evidence="7" type="ORF">GCM10017044_07970</name>
</gene>
<dbReference type="InterPro" id="IPR050106">
    <property type="entry name" value="HistidinolP_aminotransfase"/>
</dbReference>
<dbReference type="RefSeq" id="WP_191250251.1">
    <property type="nucleotide sequence ID" value="NZ_BNCI01000001.1"/>
</dbReference>
<dbReference type="InterPro" id="IPR004839">
    <property type="entry name" value="Aminotransferase_I/II_large"/>
</dbReference>
<dbReference type="Gene3D" id="3.90.1150.10">
    <property type="entry name" value="Aspartate Aminotransferase, domain 1"/>
    <property type="match status" value="1"/>
</dbReference>
<dbReference type="EMBL" id="BNCI01000001">
    <property type="protein sequence ID" value="GHF16106.1"/>
    <property type="molecule type" value="Genomic_DNA"/>
</dbReference>
<evidence type="ECO:0000256" key="4">
    <source>
        <dbReference type="ARBA" id="ARBA00022898"/>
    </source>
</evidence>
<feature type="domain" description="Aminotransferase class I/classII large" evidence="6">
    <location>
        <begin position="41"/>
        <end position="367"/>
    </location>
</feature>